<dbReference type="Pfam" id="PF00078">
    <property type="entry name" value="RVT_1"/>
    <property type="match status" value="1"/>
</dbReference>
<keyword evidence="1" id="KW-0479">Metal-binding</keyword>
<feature type="domain" description="CCHC-type" evidence="3">
    <location>
        <begin position="358"/>
        <end position="372"/>
    </location>
</feature>
<dbReference type="PROSITE" id="PS50158">
    <property type="entry name" value="ZF_CCHC"/>
    <property type="match status" value="2"/>
</dbReference>
<protein>
    <recommendedName>
        <fullName evidence="7">Gag-pol polyprotein</fullName>
    </recommendedName>
</protein>
<dbReference type="Gene3D" id="1.10.720.30">
    <property type="entry name" value="SAP domain"/>
    <property type="match status" value="1"/>
</dbReference>
<dbReference type="InterPro" id="IPR003034">
    <property type="entry name" value="SAP_dom"/>
</dbReference>
<proteinExistence type="predicted"/>
<dbReference type="Pfam" id="PF02037">
    <property type="entry name" value="SAP"/>
    <property type="match status" value="1"/>
</dbReference>
<gene>
    <name evidence="5" type="ORF">PUN28_008780</name>
</gene>
<dbReference type="GO" id="GO:0008270">
    <property type="term" value="F:zinc ion binding"/>
    <property type="evidence" value="ECO:0007669"/>
    <property type="project" value="UniProtKB-KW"/>
</dbReference>
<dbReference type="Proteomes" id="UP001430953">
    <property type="component" value="Unassembled WGS sequence"/>
</dbReference>
<keyword evidence="1" id="KW-0862">Zinc</keyword>
<dbReference type="CDD" id="cd01647">
    <property type="entry name" value="RT_LTR"/>
    <property type="match status" value="1"/>
</dbReference>
<evidence type="ECO:0008006" key="7">
    <source>
        <dbReference type="Google" id="ProtNLM"/>
    </source>
</evidence>
<evidence type="ECO:0000313" key="6">
    <source>
        <dbReference type="Proteomes" id="UP001430953"/>
    </source>
</evidence>
<dbReference type="Gene3D" id="4.10.60.10">
    <property type="entry name" value="Zinc finger, CCHC-type"/>
    <property type="match status" value="2"/>
</dbReference>
<evidence type="ECO:0000259" key="4">
    <source>
        <dbReference type="PROSITE" id="PS50800"/>
    </source>
</evidence>
<dbReference type="Gene3D" id="3.30.70.270">
    <property type="match status" value="1"/>
</dbReference>
<dbReference type="InterPro" id="IPR036361">
    <property type="entry name" value="SAP_dom_sf"/>
</dbReference>
<dbReference type="InterPro" id="IPR043128">
    <property type="entry name" value="Rev_trsase/Diguanyl_cyclase"/>
</dbReference>
<dbReference type="SMART" id="SM00343">
    <property type="entry name" value="ZnF_C2HC"/>
    <property type="match status" value="2"/>
</dbReference>
<comment type="caution">
    <text evidence="5">The sequence shown here is derived from an EMBL/GenBank/DDBJ whole genome shotgun (WGS) entry which is preliminary data.</text>
</comment>
<dbReference type="PANTHER" id="PTHR37984:SF5">
    <property type="entry name" value="PROTEIN NYNRIN-LIKE"/>
    <property type="match status" value="1"/>
</dbReference>
<dbReference type="GO" id="GO:0003676">
    <property type="term" value="F:nucleic acid binding"/>
    <property type="evidence" value="ECO:0007669"/>
    <property type="project" value="InterPro"/>
</dbReference>
<sequence>MSQGIVMRDPSTFTVTTLKDKLRELNLATTGIKNELIKRLQEADPSGQWIIDLDSTEVDASEEERSETSSPSGAADDQENPPGREEMLRRENELAKRERSLMARELDVMRRENEQLRVLTQVSQNESFSASTYKISLTSLKELLPAFSGKYGTFQKWKEQLTLVKRTYQLDDGMTKLLIGAKLEGDAIEWFHSVPEHLSITLQDLLGRMEIMYDQREKKLTLRREFEKKKWNYGETFAEYYHKKVILANKVPISEEEMVDYIIEGIPDDSIRRQAMMLRFVDKEAMLHGMENISLPTEHKTQQKMEKGATKITGKITGAYKKSSGEVNVKTEVRCYNCNAEGHMANKCPMPKRERGACFKCYQMGHRAKDCPIKGRPKKEVNSVSTTREDEESDGMSNGERSEIINSVSNSEIKDFHRKVSYELVDKANDMKISLELDTLLDTGIRKKTGDIRLCVDFRELNKLLIKDNYPLPNIEDLIDSLYNKKYFTKLDLKYGFYHIKMSKDSVKYTAFQYTIQIAKQSYTATRVRAVSGQY</sequence>
<dbReference type="InterPro" id="IPR043502">
    <property type="entry name" value="DNA/RNA_pol_sf"/>
</dbReference>
<evidence type="ECO:0000256" key="2">
    <source>
        <dbReference type="SAM" id="MobiDB-lite"/>
    </source>
</evidence>
<evidence type="ECO:0000256" key="1">
    <source>
        <dbReference type="PROSITE-ProRule" id="PRU00047"/>
    </source>
</evidence>
<dbReference type="Pfam" id="PF00098">
    <property type="entry name" value="zf-CCHC"/>
    <property type="match status" value="2"/>
</dbReference>
<dbReference type="PANTHER" id="PTHR37984">
    <property type="entry name" value="PROTEIN CBG26694"/>
    <property type="match status" value="1"/>
</dbReference>
<feature type="domain" description="CCHC-type" evidence="3">
    <location>
        <begin position="334"/>
        <end position="349"/>
    </location>
</feature>
<dbReference type="InterPro" id="IPR000477">
    <property type="entry name" value="RT_dom"/>
</dbReference>
<name>A0AAW2FR91_9HYME</name>
<dbReference type="SUPFAM" id="SSF57756">
    <property type="entry name" value="Retrovirus zinc finger-like domains"/>
    <property type="match status" value="1"/>
</dbReference>
<dbReference type="InterPro" id="IPR001878">
    <property type="entry name" value="Znf_CCHC"/>
</dbReference>
<feature type="region of interest" description="Disordered" evidence="2">
    <location>
        <begin position="373"/>
        <end position="404"/>
    </location>
</feature>
<dbReference type="SUPFAM" id="SSF56672">
    <property type="entry name" value="DNA/RNA polymerases"/>
    <property type="match status" value="1"/>
</dbReference>
<dbReference type="SMART" id="SM00513">
    <property type="entry name" value="SAP"/>
    <property type="match status" value="1"/>
</dbReference>
<organism evidence="5 6">
    <name type="scientific">Cardiocondyla obscurior</name>
    <dbReference type="NCBI Taxonomy" id="286306"/>
    <lineage>
        <taxon>Eukaryota</taxon>
        <taxon>Metazoa</taxon>
        <taxon>Ecdysozoa</taxon>
        <taxon>Arthropoda</taxon>
        <taxon>Hexapoda</taxon>
        <taxon>Insecta</taxon>
        <taxon>Pterygota</taxon>
        <taxon>Neoptera</taxon>
        <taxon>Endopterygota</taxon>
        <taxon>Hymenoptera</taxon>
        <taxon>Apocrita</taxon>
        <taxon>Aculeata</taxon>
        <taxon>Formicoidea</taxon>
        <taxon>Formicidae</taxon>
        <taxon>Myrmicinae</taxon>
        <taxon>Cardiocondyla</taxon>
    </lineage>
</organism>
<dbReference type="InterPro" id="IPR050951">
    <property type="entry name" value="Retrovirus_Pol_polyprotein"/>
</dbReference>
<evidence type="ECO:0000259" key="3">
    <source>
        <dbReference type="PROSITE" id="PS50158"/>
    </source>
</evidence>
<dbReference type="AlphaFoldDB" id="A0AAW2FR91"/>
<dbReference type="EMBL" id="JADYXP020000008">
    <property type="protein sequence ID" value="KAL0117625.1"/>
    <property type="molecule type" value="Genomic_DNA"/>
</dbReference>
<feature type="region of interest" description="Disordered" evidence="2">
    <location>
        <begin position="57"/>
        <end position="86"/>
    </location>
</feature>
<accession>A0AAW2FR91</accession>
<dbReference type="InterPro" id="IPR036875">
    <property type="entry name" value="Znf_CCHC_sf"/>
</dbReference>
<dbReference type="PROSITE" id="PS50800">
    <property type="entry name" value="SAP"/>
    <property type="match status" value="1"/>
</dbReference>
<dbReference type="SUPFAM" id="SSF68906">
    <property type="entry name" value="SAP domain"/>
    <property type="match status" value="1"/>
</dbReference>
<feature type="domain" description="SAP" evidence="4">
    <location>
        <begin position="10"/>
        <end position="44"/>
    </location>
</feature>
<evidence type="ECO:0000313" key="5">
    <source>
        <dbReference type="EMBL" id="KAL0117625.1"/>
    </source>
</evidence>
<dbReference type="GO" id="GO:0071897">
    <property type="term" value="P:DNA biosynthetic process"/>
    <property type="evidence" value="ECO:0007669"/>
    <property type="project" value="UniProtKB-ARBA"/>
</dbReference>
<reference evidence="5 6" key="1">
    <citation type="submission" date="2023-03" db="EMBL/GenBank/DDBJ databases">
        <title>High recombination rates correlate with genetic variation in Cardiocondyla obscurior ants.</title>
        <authorList>
            <person name="Errbii M."/>
        </authorList>
    </citation>
    <scope>NUCLEOTIDE SEQUENCE [LARGE SCALE GENOMIC DNA]</scope>
    <source>
        <strain evidence="5">Alpha-2009</strain>
        <tissue evidence="5">Whole body</tissue>
    </source>
</reference>
<keyword evidence="6" id="KW-1185">Reference proteome</keyword>
<keyword evidence="1" id="KW-0863">Zinc-finger</keyword>